<dbReference type="RefSeq" id="WP_214420888.1">
    <property type="nucleotide sequence ID" value="NZ_CP075546.1"/>
</dbReference>
<dbReference type="GeneID" id="65096795"/>
<gene>
    <name evidence="1" type="ORF">KHC33_06385</name>
</gene>
<organism evidence="1 2">
    <name type="scientific">Methanospirillum purgamenti</name>
    <dbReference type="NCBI Taxonomy" id="2834276"/>
    <lineage>
        <taxon>Archaea</taxon>
        <taxon>Methanobacteriati</taxon>
        <taxon>Methanobacteriota</taxon>
        <taxon>Stenosarchaea group</taxon>
        <taxon>Methanomicrobia</taxon>
        <taxon>Methanomicrobiales</taxon>
        <taxon>Methanospirillaceae</taxon>
        <taxon>Methanospirillum</taxon>
    </lineage>
</organism>
<evidence type="ECO:0000313" key="2">
    <source>
        <dbReference type="Proteomes" id="UP000680656"/>
    </source>
</evidence>
<dbReference type="EMBL" id="CP075546">
    <property type="protein sequence ID" value="QVV90114.1"/>
    <property type="molecule type" value="Genomic_DNA"/>
</dbReference>
<dbReference type="KEGG" id="mrtj:KHC33_06385"/>
<accession>A0A8E7B387</accession>
<sequence>MLRVDDIEYIEDLGLISQAPNGEISISNRIYQEIIPRQLSWESQSGMALKQAWFVDDDGRLIISKLIRELQQFFRDHSESWIERFQYKEAGPRILLQAFLQHIVNGRVMIDQEFGLGRTRTDLYVQWPLPDGRAQIIIIELKILYKSREQTIGDGMKQVMKYTDRCGADEAHLIVFNRRPEVPWDEKIFCEKRELVEDGERNGVTLVIWGM</sequence>
<name>A0A8E7B387_9EURY</name>
<keyword evidence="2" id="KW-1185">Reference proteome</keyword>
<reference evidence="1 2" key="1">
    <citation type="submission" date="2021-05" db="EMBL/GenBank/DDBJ databases">
        <title>A novel Methanospirillum isolate from a pyrite-forming mixed culture.</title>
        <authorList>
            <person name="Bunk B."/>
            <person name="Sproer C."/>
            <person name="Spring S."/>
            <person name="Pester M."/>
        </authorList>
    </citation>
    <scope>NUCLEOTIDE SEQUENCE [LARGE SCALE GENOMIC DNA]</scope>
    <source>
        <strain evidence="1 2">J.3.6.1-F.2.7.3</strain>
    </source>
</reference>
<proteinExistence type="predicted"/>
<dbReference type="Proteomes" id="UP000680656">
    <property type="component" value="Chromosome"/>
</dbReference>
<protein>
    <submittedName>
        <fullName evidence="1">Uncharacterized protein</fullName>
    </submittedName>
</protein>
<evidence type="ECO:0000313" key="1">
    <source>
        <dbReference type="EMBL" id="QVV90114.1"/>
    </source>
</evidence>
<dbReference type="AlphaFoldDB" id="A0A8E7B387"/>